<dbReference type="CDD" id="cd11529">
    <property type="entry name" value="NTP-PPase_MazG_Cterm"/>
    <property type="match status" value="1"/>
</dbReference>
<dbReference type="InterPro" id="IPR004518">
    <property type="entry name" value="MazG-like_dom"/>
</dbReference>
<dbReference type="NCBIfam" id="NF007113">
    <property type="entry name" value="PRK09562.1"/>
    <property type="match status" value="1"/>
</dbReference>
<reference evidence="2 3" key="1">
    <citation type="submission" date="2024-02" db="EMBL/GenBank/DDBJ databases">
        <title>New especies of Spiribacter isolated from saline water.</title>
        <authorList>
            <person name="Leon M.J."/>
            <person name="De La Haba R."/>
            <person name="Sanchez-Porro C."/>
            <person name="Ventosa A."/>
        </authorList>
    </citation>
    <scope>NUCLEOTIDE SEQUENCE [LARGE SCALE GENOMIC DNA]</scope>
    <source>
        <strain evidence="3">ag22IC6-390</strain>
    </source>
</reference>
<dbReference type="Proteomes" id="UP001556709">
    <property type="component" value="Unassembled WGS sequence"/>
</dbReference>
<dbReference type="PANTHER" id="PTHR30522">
    <property type="entry name" value="NUCLEOSIDE TRIPHOSPHATE PYROPHOSPHOHYDROLASE"/>
    <property type="match status" value="1"/>
</dbReference>
<dbReference type="RefSeq" id="WP_367958452.1">
    <property type="nucleotide sequence ID" value="NZ_JBAKFK010000002.1"/>
</dbReference>
<accession>A0ABV3TDS8</accession>
<feature type="domain" description="NTP pyrophosphohydrolase MazG-like" evidence="1">
    <location>
        <begin position="27"/>
        <end position="100"/>
    </location>
</feature>
<keyword evidence="2" id="KW-0378">Hydrolase</keyword>
<proteinExistence type="predicted"/>
<dbReference type="CDD" id="cd11528">
    <property type="entry name" value="NTP-PPase_MazG_Nterm"/>
    <property type="match status" value="1"/>
</dbReference>
<dbReference type="PANTHER" id="PTHR30522:SF0">
    <property type="entry name" value="NUCLEOSIDE TRIPHOSPHATE PYROPHOSPHOHYDROLASE"/>
    <property type="match status" value="1"/>
</dbReference>
<dbReference type="InterPro" id="IPR048015">
    <property type="entry name" value="NTP-PPase_MazG-like_N"/>
</dbReference>
<evidence type="ECO:0000313" key="3">
    <source>
        <dbReference type="Proteomes" id="UP001556709"/>
    </source>
</evidence>
<dbReference type="GO" id="GO:0047429">
    <property type="term" value="F:nucleoside triphosphate diphosphatase activity"/>
    <property type="evidence" value="ECO:0007669"/>
    <property type="project" value="UniProtKB-EC"/>
</dbReference>
<dbReference type="Pfam" id="PF03819">
    <property type="entry name" value="MazG"/>
    <property type="match status" value="2"/>
</dbReference>
<dbReference type="Gene3D" id="1.10.287.1080">
    <property type="entry name" value="MazG-like"/>
    <property type="match status" value="2"/>
</dbReference>
<evidence type="ECO:0000313" key="2">
    <source>
        <dbReference type="EMBL" id="MEX0469298.1"/>
    </source>
</evidence>
<feature type="domain" description="NTP pyrophosphohydrolase MazG-like" evidence="1">
    <location>
        <begin position="171"/>
        <end position="230"/>
    </location>
</feature>
<dbReference type="InterPro" id="IPR011551">
    <property type="entry name" value="NTP_PyrPHydrolase_MazG"/>
</dbReference>
<gene>
    <name evidence="2" type="primary">mazG</name>
    <name evidence="2" type="ORF">V6X73_06125</name>
</gene>
<organism evidence="2 3">
    <name type="scientific">Spiribacter pallidus</name>
    <dbReference type="NCBI Taxonomy" id="1987936"/>
    <lineage>
        <taxon>Bacteria</taxon>
        <taxon>Pseudomonadati</taxon>
        <taxon>Pseudomonadota</taxon>
        <taxon>Gammaproteobacteria</taxon>
        <taxon>Chromatiales</taxon>
        <taxon>Ectothiorhodospiraceae</taxon>
        <taxon>Spiribacter</taxon>
    </lineage>
</organism>
<dbReference type="EC" id="3.6.1.9" evidence="2"/>
<sequence length="276" mass="30512">MTALDELLGVMTRLRDPERGCPWDGQQDFRSIVPHTLEEAYEVADAIERGDRAAMRDELGDLLFQVVFYAQMGREEGAFDFESIARGVTDKLIRRHPHVFGAHQETTAAGQRATWEAIKAEERRNARGGTQPDSALDDIPLALPALTRSRKLQSRAARVGFDWPDDAPVVEKIREELAEVEAAMAMTPADDAGVAEEIGDLLLACVNLARRRGVDPEQALRAGNAKFERRFRGLEAILRETGQRPEDVDFDTLEAAYQRAKAAEAGDDAAEPTDNG</sequence>
<protein>
    <submittedName>
        <fullName evidence="2">Nucleoside triphosphate pyrophosphohydrolase</fullName>
        <ecNumber evidence="2">3.6.1.9</ecNumber>
    </submittedName>
</protein>
<dbReference type="NCBIfam" id="TIGR00444">
    <property type="entry name" value="mazG"/>
    <property type="match status" value="1"/>
</dbReference>
<evidence type="ECO:0000259" key="1">
    <source>
        <dbReference type="Pfam" id="PF03819"/>
    </source>
</evidence>
<name>A0ABV3TDS8_9GAMM</name>
<dbReference type="InterPro" id="IPR048011">
    <property type="entry name" value="NTP-PPase_MazG-like_C"/>
</dbReference>
<dbReference type="EMBL" id="JBAKFM010000002">
    <property type="protein sequence ID" value="MEX0469298.1"/>
    <property type="molecule type" value="Genomic_DNA"/>
</dbReference>
<comment type="caution">
    <text evidence="2">The sequence shown here is derived from an EMBL/GenBank/DDBJ whole genome shotgun (WGS) entry which is preliminary data.</text>
</comment>
<dbReference type="SUPFAM" id="SSF101386">
    <property type="entry name" value="all-alpha NTP pyrophosphatases"/>
    <property type="match status" value="2"/>
</dbReference>
<keyword evidence="3" id="KW-1185">Reference proteome</keyword>